<dbReference type="EMBL" id="CAUEEQ010028596">
    <property type="protein sequence ID" value="CAJ0948509.1"/>
    <property type="molecule type" value="Genomic_DNA"/>
</dbReference>
<feature type="non-terminal residue" evidence="2">
    <location>
        <position position="1"/>
    </location>
</feature>
<organism evidence="2 3">
    <name type="scientific">Ranitomeya imitator</name>
    <name type="common">mimic poison frog</name>
    <dbReference type="NCBI Taxonomy" id="111125"/>
    <lineage>
        <taxon>Eukaryota</taxon>
        <taxon>Metazoa</taxon>
        <taxon>Chordata</taxon>
        <taxon>Craniata</taxon>
        <taxon>Vertebrata</taxon>
        <taxon>Euteleostomi</taxon>
        <taxon>Amphibia</taxon>
        <taxon>Batrachia</taxon>
        <taxon>Anura</taxon>
        <taxon>Neobatrachia</taxon>
        <taxon>Hyloidea</taxon>
        <taxon>Dendrobatidae</taxon>
        <taxon>Dendrobatinae</taxon>
        <taxon>Ranitomeya</taxon>
    </lineage>
</organism>
<keyword evidence="3" id="KW-1185">Reference proteome</keyword>
<evidence type="ECO:0000313" key="3">
    <source>
        <dbReference type="Proteomes" id="UP001176940"/>
    </source>
</evidence>
<dbReference type="Pfam" id="PF00092">
    <property type="entry name" value="VWA"/>
    <property type="match status" value="1"/>
</dbReference>
<dbReference type="PROSITE" id="PS50234">
    <property type="entry name" value="VWFA"/>
    <property type="match status" value="1"/>
</dbReference>
<dbReference type="SUPFAM" id="SSF53300">
    <property type="entry name" value="vWA-like"/>
    <property type="match status" value="1"/>
</dbReference>
<gene>
    <name evidence="2" type="ORF">RIMI_LOCUS12187632</name>
</gene>
<comment type="caution">
    <text evidence="2">The sequence shown here is derived from an EMBL/GenBank/DDBJ whole genome shotgun (WGS) entry which is preliminary data.</text>
</comment>
<evidence type="ECO:0000313" key="2">
    <source>
        <dbReference type="EMBL" id="CAJ0948509.1"/>
    </source>
</evidence>
<protein>
    <recommendedName>
        <fullName evidence="1">VWFA domain-containing protein</fullName>
    </recommendedName>
</protein>
<feature type="domain" description="VWFA" evidence="1">
    <location>
        <begin position="1"/>
        <end position="112"/>
    </location>
</feature>
<dbReference type="Gene3D" id="3.40.50.410">
    <property type="entry name" value="von Willebrand factor, type A domain"/>
    <property type="match status" value="1"/>
</dbReference>
<accession>A0ABN9LR80</accession>
<sequence>AVKNMKWMAGGTFTGEALDFAKQTLQESILTHKVAIVLTDGRFDTRDSKSLSSLCTVPNMNVVGIGVGDLFKRTPHMKALQEITCQGTRAQGMQVLITEYEDLLDETTLHNITRYTCKGYSTCPEFICQDDTGFGEQSDK</sequence>
<name>A0ABN9LR80_9NEOB</name>
<evidence type="ECO:0000259" key="1">
    <source>
        <dbReference type="PROSITE" id="PS50234"/>
    </source>
</evidence>
<dbReference type="InterPro" id="IPR002035">
    <property type="entry name" value="VWF_A"/>
</dbReference>
<dbReference type="InterPro" id="IPR036465">
    <property type="entry name" value="vWFA_dom_sf"/>
</dbReference>
<reference evidence="2" key="1">
    <citation type="submission" date="2023-07" db="EMBL/GenBank/DDBJ databases">
        <authorList>
            <person name="Stuckert A."/>
        </authorList>
    </citation>
    <scope>NUCLEOTIDE SEQUENCE</scope>
</reference>
<proteinExistence type="predicted"/>
<dbReference type="Proteomes" id="UP001176940">
    <property type="component" value="Unassembled WGS sequence"/>
</dbReference>